<accession>A0A5B7GJF3</accession>
<name>A0A5B7GJF3_PORTR</name>
<reference evidence="2 3" key="1">
    <citation type="submission" date="2019-05" db="EMBL/GenBank/DDBJ databases">
        <title>Another draft genome of Portunus trituberculatus and its Hox gene families provides insights of decapod evolution.</title>
        <authorList>
            <person name="Jeong J.-H."/>
            <person name="Song I."/>
            <person name="Kim S."/>
            <person name="Choi T."/>
            <person name="Kim D."/>
            <person name="Ryu S."/>
            <person name="Kim W."/>
        </authorList>
    </citation>
    <scope>NUCLEOTIDE SEQUENCE [LARGE SCALE GENOMIC DNA]</scope>
    <source>
        <tissue evidence="2">Muscle</tissue>
    </source>
</reference>
<sequence length="105" mass="11869">MYRGMCGRGYHQSRSLEMTLKPRQSSACRPAVSFDLIYVCPHKIEAHHPQPHSPHINMTEAALTRQLTILNSRNCKQESGEAPSSSRRPHAAHPMYTSTFSHTII</sequence>
<proteinExistence type="predicted"/>
<dbReference type="EMBL" id="VSRR010014961">
    <property type="protein sequence ID" value="MPC57649.1"/>
    <property type="molecule type" value="Genomic_DNA"/>
</dbReference>
<protein>
    <submittedName>
        <fullName evidence="2">Uncharacterized protein</fullName>
    </submittedName>
</protein>
<feature type="compositionally biased region" description="Polar residues" evidence="1">
    <location>
        <begin position="96"/>
        <end position="105"/>
    </location>
</feature>
<evidence type="ECO:0000313" key="3">
    <source>
        <dbReference type="Proteomes" id="UP000324222"/>
    </source>
</evidence>
<keyword evidence="3" id="KW-1185">Reference proteome</keyword>
<comment type="caution">
    <text evidence="2">The sequence shown here is derived from an EMBL/GenBank/DDBJ whole genome shotgun (WGS) entry which is preliminary data.</text>
</comment>
<dbReference type="AlphaFoldDB" id="A0A5B7GJF3"/>
<gene>
    <name evidence="2" type="ORF">E2C01_051634</name>
</gene>
<dbReference type="Proteomes" id="UP000324222">
    <property type="component" value="Unassembled WGS sequence"/>
</dbReference>
<feature type="region of interest" description="Disordered" evidence="1">
    <location>
        <begin position="76"/>
        <end position="105"/>
    </location>
</feature>
<organism evidence="2 3">
    <name type="scientific">Portunus trituberculatus</name>
    <name type="common">Swimming crab</name>
    <name type="synonym">Neptunus trituberculatus</name>
    <dbReference type="NCBI Taxonomy" id="210409"/>
    <lineage>
        <taxon>Eukaryota</taxon>
        <taxon>Metazoa</taxon>
        <taxon>Ecdysozoa</taxon>
        <taxon>Arthropoda</taxon>
        <taxon>Crustacea</taxon>
        <taxon>Multicrustacea</taxon>
        <taxon>Malacostraca</taxon>
        <taxon>Eumalacostraca</taxon>
        <taxon>Eucarida</taxon>
        <taxon>Decapoda</taxon>
        <taxon>Pleocyemata</taxon>
        <taxon>Brachyura</taxon>
        <taxon>Eubrachyura</taxon>
        <taxon>Portunoidea</taxon>
        <taxon>Portunidae</taxon>
        <taxon>Portuninae</taxon>
        <taxon>Portunus</taxon>
    </lineage>
</organism>
<evidence type="ECO:0000256" key="1">
    <source>
        <dbReference type="SAM" id="MobiDB-lite"/>
    </source>
</evidence>
<evidence type="ECO:0000313" key="2">
    <source>
        <dbReference type="EMBL" id="MPC57649.1"/>
    </source>
</evidence>